<accession>A0ABU7IR46</accession>
<gene>
    <name evidence="1" type="ORF">V1I91_03055</name>
</gene>
<dbReference type="PROSITE" id="PS51257">
    <property type="entry name" value="PROKAR_LIPOPROTEIN"/>
    <property type="match status" value="1"/>
</dbReference>
<evidence type="ECO:0000313" key="2">
    <source>
        <dbReference type="Proteomes" id="UP001356308"/>
    </source>
</evidence>
<organism evidence="1 2">
    <name type="scientific">Maribacter cobaltidurans</name>
    <dbReference type="NCBI Taxonomy" id="1178778"/>
    <lineage>
        <taxon>Bacteria</taxon>
        <taxon>Pseudomonadati</taxon>
        <taxon>Bacteroidota</taxon>
        <taxon>Flavobacteriia</taxon>
        <taxon>Flavobacteriales</taxon>
        <taxon>Flavobacteriaceae</taxon>
        <taxon>Maribacter</taxon>
    </lineage>
</organism>
<dbReference type="RefSeq" id="WP_272649852.1">
    <property type="nucleotide sequence ID" value="NZ_JAZDDG010000001.1"/>
</dbReference>
<proteinExistence type="predicted"/>
<evidence type="ECO:0000313" key="1">
    <source>
        <dbReference type="EMBL" id="MEE1975031.1"/>
    </source>
</evidence>
<comment type="caution">
    <text evidence="1">The sequence shown here is derived from an EMBL/GenBank/DDBJ whole genome shotgun (WGS) entry which is preliminary data.</text>
</comment>
<dbReference type="Proteomes" id="UP001356308">
    <property type="component" value="Unassembled WGS sequence"/>
</dbReference>
<name>A0ABU7IR46_9FLAO</name>
<keyword evidence="2" id="KW-1185">Reference proteome</keyword>
<reference evidence="1 2" key="1">
    <citation type="submission" date="2024-01" db="EMBL/GenBank/DDBJ databases">
        <title>Maribacter spp. originated from different algae showed divergent polysaccharides utilization ability.</title>
        <authorList>
            <person name="Wang H."/>
            <person name="Wu Y."/>
        </authorList>
    </citation>
    <scope>NUCLEOTIDE SEQUENCE [LARGE SCALE GENOMIC DNA]</scope>
    <source>
        <strain evidence="1 2">PR1</strain>
    </source>
</reference>
<evidence type="ECO:0008006" key="3">
    <source>
        <dbReference type="Google" id="ProtNLM"/>
    </source>
</evidence>
<dbReference type="EMBL" id="JAZDDG010000001">
    <property type="protein sequence ID" value="MEE1975031.1"/>
    <property type="molecule type" value="Genomic_DNA"/>
</dbReference>
<sequence length="201" mass="23228">MRFLLSSLIVFFLGCTPYPKKLGYSPDQSKSKTFTNPYFSDLQKDYVYKANISAFKNEFSGILVIKKTDENKHRVAFTTELGNTIFDFSIGDDSFEVNHILKKMDRKLLLNVLEQDFRTLIKENIAFTETYAKENTKLLKAKIGTKNHYYNFKKDTLQSIAKVGNQKEIVVITFSERSENLARHIQILHKNIKLAISLQAI</sequence>
<protein>
    <recommendedName>
        <fullName evidence="3">DUF4252 domain-containing protein</fullName>
    </recommendedName>
</protein>